<evidence type="ECO:0000313" key="2">
    <source>
        <dbReference type="EMBL" id="JAG37546.1"/>
    </source>
</evidence>
<dbReference type="EMBL" id="GBHO01006058">
    <property type="protein sequence ID" value="JAG37546.1"/>
    <property type="molecule type" value="Transcribed_RNA"/>
</dbReference>
<sequence>MPSTYAAVSLACDSGNVQSTYSEECLESGENRDHGDSQDEDCGVSDFDSESDDDHKEVLTKETAVQDKSSLSVKNGGISGACSADSDDTFRARFDLELKKYKESKTRFLLSLIHDNTSSKTEEDENCLDKVYALFGDEIIILRDLNDNVDTKIKIGTCKEKKGRRERNQRVKSRSRTNSRESTLDVPSENDRRRTQSENDHNLLAQGQESNVEEMVGCVVAQQGQE</sequence>
<reference evidence="2" key="1">
    <citation type="journal article" date="2014" name="PLoS ONE">
        <title>Transcriptome-Based Identification of ABC Transporters in the Western Tarnished Plant Bug Lygus hesperus.</title>
        <authorList>
            <person name="Hull J.J."/>
            <person name="Chaney K."/>
            <person name="Geib S.M."/>
            <person name="Fabrick J.A."/>
            <person name="Brent C.S."/>
            <person name="Walsh D."/>
            <person name="Lavine L.C."/>
        </authorList>
    </citation>
    <scope>NUCLEOTIDE SEQUENCE</scope>
</reference>
<feature type="compositionally biased region" description="Basic and acidic residues" evidence="1">
    <location>
        <begin position="178"/>
        <end position="201"/>
    </location>
</feature>
<name>A0A0A9Z100_LYGHE</name>
<feature type="region of interest" description="Disordered" evidence="1">
    <location>
        <begin position="160"/>
        <end position="209"/>
    </location>
</feature>
<proteinExistence type="predicted"/>
<accession>A0A0A9Z100</accession>
<feature type="non-terminal residue" evidence="2">
    <location>
        <position position="226"/>
    </location>
</feature>
<reference evidence="2" key="2">
    <citation type="submission" date="2014-07" db="EMBL/GenBank/DDBJ databases">
        <authorList>
            <person name="Hull J."/>
        </authorList>
    </citation>
    <scope>NUCLEOTIDE SEQUENCE</scope>
</reference>
<organism evidence="2">
    <name type="scientific">Lygus hesperus</name>
    <name type="common">Western plant bug</name>
    <dbReference type="NCBI Taxonomy" id="30085"/>
    <lineage>
        <taxon>Eukaryota</taxon>
        <taxon>Metazoa</taxon>
        <taxon>Ecdysozoa</taxon>
        <taxon>Arthropoda</taxon>
        <taxon>Hexapoda</taxon>
        <taxon>Insecta</taxon>
        <taxon>Pterygota</taxon>
        <taxon>Neoptera</taxon>
        <taxon>Paraneoptera</taxon>
        <taxon>Hemiptera</taxon>
        <taxon>Heteroptera</taxon>
        <taxon>Panheteroptera</taxon>
        <taxon>Cimicomorpha</taxon>
        <taxon>Miridae</taxon>
        <taxon>Mirini</taxon>
        <taxon>Lygus</taxon>
    </lineage>
</organism>
<protein>
    <submittedName>
        <fullName evidence="2">Dihydrolipoyl dehydrogenase</fullName>
    </submittedName>
</protein>
<feature type="compositionally biased region" description="Acidic residues" evidence="1">
    <location>
        <begin position="38"/>
        <end position="52"/>
    </location>
</feature>
<gene>
    <name evidence="2" type="primary">pdhD_1</name>
    <name evidence="2" type="ORF">CM83_5751</name>
</gene>
<feature type="compositionally biased region" description="Basic residues" evidence="1">
    <location>
        <begin position="161"/>
        <end position="177"/>
    </location>
</feature>
<evidence type="ECO:0000256" key="1">
    <source>
        <dbReference type="SAM" id="MobiDB-lite"/>
    </source>
</evidence>
<dbReference type="AlphaFoldDB" id="A0A0A9Z100"/>
<feature type="region of interest" description="Disordered" evidence="1">
    <location>
        <begin position="23"/>
        <end position="63"/>
    </location>
</feature>